<organism evidence="2 3">
    <name type="scientific">Perkinsus olseni</name>
    <name type="common">Perkinsus atlanticus</name>
    <dbReference type="NCBI Taxonomy" id="32597"/>
    <lineage>
        <taxon>Eukaryota</taxon>
        <taxon>Sar</taxon>
        <taxon>Alveolata</taxon>
        <taxon>Perkinsozoa</taxon>
        <taxon>Perkinsea</taxon>
        <taxon>Perkinsida</taxon>
        <taxon>Perkinsidae</taxon>
        <taxon>Perkinsus</taxon>
    </lineage>
</organism>
<dbReference type="Proteomes" id="UP000541610">
    <property type="component" value="Unassembled WGS sequence"/>
</dbReference>
<accession>A0A7J6PJL8</accession>
<dbReference type="EMBL" id="JABANP010000012">
    <property type="protein sequence ID" value="KAF4696323.1"/>
    <property type="molecule type" value="Genomic_DNA"/>
</dbReference>
<evidence type="ECO:0000256" key="1">
    <source>
        <dbReference type="SAM" id="MobiDB-lite"/>
    </source>
</evidence>
<gene>
    <name evidence="2" type="ORF">FOZ60_001448</name>
</gene>
<sequence length="223" mass="25571">MAMRYIIQQFKTFQPIGCAGEEMSPLLPSDPILSTANRLFDENQLYVIESDDKPPPNSVYYGFNKNGNYDVQVVRRFDVNSRVEDVKVVNSRGLRYKRMHYMILGKVIIGTLLTKRSARRIYFLLEPVDPSDFDGTRESFSRARINTVRGLARRQEQPTRDSQPDQAQQARGCPVPDCEGVKGDQEHGFCGPHSRKRWPHIQPPCRGQCTEGELREWTTAHAL</sequence>
<evidence type="ECO:0000313" key="3">
    <source>
        <dbReference type="Proteomes" id="UP000541610"/>
    </source>
</evidence>
<dbReference type="AlphaFoldDB" id="A0A7J6PJL8"/>
<proteinExistence type="predicted"/>
<reference evidence="2 3" key="1">
    <citation type="submission" date="2020-04" db="EMBL/GenBank/DDBJ databases">
        <title>Perkinsus olseni comparative genomics.</title>
        <authorList>
            <person name="Bogema D.R."/>
        </authorList>
    </citation>
    <scope>NUCLEOTIDE SEQUENCE [LARGE SCALE GENOMIC DNA]</scope>
    <source>
        <strain evidence="2">00978-12</strain>
    </source>
</reference>
<comment type="caution">
    <text evidence="2">The sequence shown here is derived from an EMBL/GenBank/DDBJ whole genome shotgun (WGS) entry which is preliminary data.</text>
</comment>
<feature type="compositionally biased region" description="Basic and acidic residues" evidence="1">
    <location>
        <begin position="153"/>
        <end position="163"/>
    </location>
</feature>
<feature type="region of interest" description="Disordered" evidence="1">
    <location>
        <begin position="149"/>
        <end position="178"/>
    </location>
</feature>
<evidence type="ECO:0000313" key="2">
    <source>
        <dbReference type="EMBL" id="KAF4696323.1"/>
    </source>
</evidence>
<name>A0A7J6PJL8_PEROL</name>
<protein>
    <submittedName>
        <fullName evidence="2">Uncharacterized protein</fullName>
    </submittedName>
</protein>